<dbReference type="PRINTS" id="PR01490">
    <property type="entry name" value="RTXTOXIND"/>
</dbReference>
<keyword evidence="5" id="KW-0175">Coiled coil</keyword>
<feature type="coiled-coil region" evidence="5">
    <location>
        <begin position="230"/>
        <end position="269"/>
    </location>
</feature>
<comment type="subcellular location">
    <subcellularLocation>
        <location evidence="1">Membrane</location>
        <topology evidence="1">Single-pass membrane protein</topology>
    </subcellularLocation>
</comment>
<sequence length="435" mass="49883">MKDPKKIERTEEVQEIIERMPHTMGFKITGFVLFIVIIFFSLGWLIKYPDVVTGGIVINASSGPIKLVSNFSGKIRLNGFKSSQQVKQGDYIAVIENPSSSDDMQRIIKLIDTFRIKDGLGLDKLSQFPRDVSLGELNTPYYKFLNAFNQLTNYRKSNLYDKQADILAKLSVDYKHILEVAERRLKMSSKTLDYVRKFESRDSTLYSKRVLAESENDRTQMSSINAKDNHQQLLKEIYNTQSQIEQAENQRQQNELQKFEKEKQLMLDLINGFSELEAAIKLWEQRYVFKAPITGGLQFLKFLNNGQYVQTGEAIFTIVPEKNRILGQMTLPATGAGKVSTGQEVIIKLEDYPYTEYGSIKGLVSSVSMTTNSITTKEGTLETYLVNIDLPDQLKTNYGSRLNFKFEIKGTGDIITDKRRLLERLFDNLKYKLKE</sequence>
<gene>
    <name evidence="7" type="ORF">H9N25_10530</name>
</gene>
<evidence type="ECO:0000256" key="5">
    <source>
        <dbReference type="SAM" id="Coils"/>
    </source>
</evidence>
<evidence type="ECO:0000256" key="3">
    <source>
        <dbReference type="ARBA" id="ARBA00022989"/>
    </source>
</evidence>
<evidence type="ECO:0000313" key="7">
    <source>
        <dbReference type="EMBL" id="QNR86781.1"/>
    </source>
</evidence>
<proteinExistence type="predicted"/>
<organism evidence="7 8">
    <name type="scientific">Pedobacter riviphilus</name>
    <dbReference type="NCBI Taxonomy" id="2766984"/>
    <lineage>
        <taxon>Bacteria</taxon>
        <taxon>Pseudomonadati</taxon>
        <taxon>Bacteroidota</taxon>
        <taxon>Sphingobacteriia</taxon>
        <taxon>Sphingobacteriales</taxon>
        <taxon>Sphingobacteriaceae</taxon>
        <taxon>Pedobacter</taxon>
    </lineage>
</organism>
<dbReference type="InterPro" id="IPR050739">
    <property type="entry name" value="MFP"/>
</dbReference>
<keyword evidence="3 6" id="KW-1133">Transmembrane helix</keyword>
<dbReference type="PANTHER" id="PTHR30386:SF26">
    <property type="entry name" value="TRANSPORT PROTEIN COMB"/>
    <property type="match status" value="1"/>
</dbReference>
<keyword evidence="4 6" id="KW-0472">Membrane</keyword>
<keyword evidence="2 6" id="KW-0812">Transmembrane</keyword>
<accession>A0ABX6TNJ3</accession>
<evidence type="ECO:0000313" key="8">
    <source>
        <dbReference type="Proteomes" id="UP000516439"/>
    </source>
</evidence>
<feature type="transmembrane region" description="Helical" evidence="6">
    <location>
        <begin position="28"/>
        <end position="46"/>
    </location>
</feature>
<evidence type="ECO:0000256" key="6">
    <source>
        <dbReference type="SAM" id="Phobius"/>
    </source>
</evidence>
<reference evidence="7 8" key="1">
    <citation type="submission" date="2020-09" db="EMBL/GenBank/DDBJ databases">
        <title>Pedobacter sp. SW-16 isolated from soil near Yeocheon.</title>
        <authorList>
            <person name="Im H.S."/>
            <person name="Joung Y."/>
            <person name="Lee S.-S."/>
        </authorList>
    </citation>
    <scope>NUCLEOTIDE SEQUENCE [LARGE SCALE GENOMIC DNA]</scope>
    <source>
        <strain evidence="7 8">SW-16</strain>
    </source>
</reference>
<dbReference type="Proteomes" id="UP000516439">
    <property type="component" value="Chromosome"/>
</dbReference>
<dbReference type="RefSeq" id="WP_190328859.1">
    <property type="nucleotide sequence ID" value="NZ_CP061171.1"/>
</dbReference>
<keyword evidence="8" id="KW-1185">Reference proteome</keyword>
<evidence type="ECO:0000256" key="4">
    <source>
        <dbReference type="ARBA" id="ARBA00023136"/>
    </source>
</evidence>
<dbReference type="EMBL" id="CP061171">
    <property type="protein sequence ID" value="QNR86781.1"/>
    <property type="molecule type" value="Genomic_DNA"/>
</dbReference>
<dbReference type="PANTHER" id="PTHR30386">
    <property type="entry name" value="MEMBRANE FUSION SUBUNIT OF EMRAB-TOLC MULTIDRUG EFFLUX PUMP"/>
    <property type="match status" value="1"/>
</dbReference>
<evidence type="ECO:0000256" key="1">
    <source>
        <dbReference type="ARBA" id="ARBA00004167"/>
    </source>
</evidence>
<evidence type="ECO:0000256" key="2">
    <source>
        <dbReference type="ARBA" id="ARBA00022692"/>
    </source>
</evidence>
<protein>
    <submittedName>
        <fullName evidence="7">HlyD family efflux transporter periplasmic adaptor subunit</fullName>
    </submittedName>
</protein>
<name>A0ABX6TNJ3_9SPHI</name>